<keyword evidence="4 14" id="KW-1003">Cell membrane</keyword>
<organism evidence="15 16">
    <name type="scientific">Kineosporia corallincola</name>
    <dbReference type="NCBI Taxonomy" id="2835133"/>
    <lineage>
        <taxon>Bacteria</taxon>
        <taxon>Bacillati</taxon>
        <taxon>Actinomycetota</taxon>
        <taxon>Actinomycetes</taxon>
        <taxon>Kineosporiales</taxon>
        <taxon>Kineosporiaceae</taxon>
        <taxon>Kineosporia</taxon>
    </lineage>
</organism>
<dbReference type="InterPro" id="IPR030470">
    <property type="entry name" value="UbiA_prenylTrfase_CS"/>
</dbReference>
<feature type="transmembrane region" description="Helical" evidence="14">
    <location>
        <begin position="323"/>
        <end position="339"/>
    </location>
</feature>
<accession>A0ABS5TCK6</accession>
<evidence type="ECO:0000256" key="2">
    <source>
        <dbReference type="ARBA" id="ARBA00004919"/>
    </source>
</evidence>
<dbReference type="EMBL" id="JAHBAY010000003">
    <property type="protein sequence ID" value="MBT0768817.1"/>
    <property type="molecule type" value="Genomic_DNA"/>
</dbReference>
<proteinExistence type="inferred from homology"/>
<evidence type="ECO:0000256" key="14">
    <source>
        <dbReference type="HAMAP-Rule" id="MF_00154"/>
    </source>
</evidence>
<feature type="transmembrane region" description="Helical" evidence="14">
    <location>
        <begin position="228"/>
        <end position="247"/>
    </location>
</feature>
<feature type="transmembrane region" description="Helical" evidence="14">
    <location>
        <begin position="200"/>
        <end position="221"/>
    </location>
</feature>
<comment type="pathway">
    <text evidence="2 14">Porphyrin-containing compound metabolism; heme O biosynthesis; heme O from protoheme: step 1/1.</text>
</comment>
<comment type="miscellaneous">
    <text evidence="14">Carbon 2 of the heme B porphyrin ring is defined according to the Fischer nomenclature.</text>
</comment>
<keyword evidence="5 14" id="KW-0808">Transferase</keyword>
<dbReference type="InterPro" id="IPR044878">
    <property type="entry name" value="UbiA_sf"/>
</dbReference>
<keyword evidence="6 14" id="KW-0812">Transmembrane</keyword>
<evidence type="ECO:0000256" key="5">
    <source>
        <dbReference type="ARBA" id="ARBA00022679"/>
    </source>
</evidence>
<evidence type="ECO:0000256" key="3">
    <source>
        <dbReference type="ARBA" id="ARBA00012292"/>
    </source>
</evidence>
<gene>
    <name evidence="14" type="primary">ctaB</name>
    <name evidence="15" type="ORF">KIH74_07760</name>
</gene>
<comment type="similarity">
    <text evidence="14">Belongs to the UbiA prenyltransferase family. Protoheme IX farnesyltransferase subfamily.</text>
</comment>
<evidence type="ECO:0000256" key="10">
    <source>
        <dbReference type="ARBA" id="ARBA00030253"/>
    </source>
</evidence>
<dbReference type="Pfam" id="PF01040">
    <property type="entry name" value="UbiA"/>
    <property type="match status" value="1"/>
</dbReference>
<comment type="function">
    <text evidence="14">Converts heme B (protoheme IX) to heme O by substitution of the vinyl group on carbon 2 of heme B porphyrin ring with a hydroxyethyl farnesyl side group.</text>
</comment>
<evidence type="ECO:0000256" key="1">
    <source>
        <dbReference type="ARBA" id="ARBA00004651"/>
    </source>
</evidence>
<dbReference type="NCBIfam" id="NF003349">
    <property type="entry name" value="PRK04375.1-2"/>
    <property type="match status" value="1"/>
</dbReference>
<sequence length="383" mass="41655">MSWGYRKVLPSFARVLRGAGSERAEGPAYSDARPNLNIEGTVTAVEPRPAPPSGLVAPPTHVPTVPALRAAFPELTGESELFLVRAKGSHKLRRSVKAYVALTKPRIIELLLVTTVPAMMLAERGVPSLWLVLATLFGGSLAAGSANALNMYIDRDIDAEMKRTGNRPLVTGEVSPRGALTFGLALGAIATLVLAVTVNVLSALLGLAAILLYVVGYTMILKRRTPQNIVWGGVAGCLPTLIGWSAVTNSLDWAPFILFGIVFLWTPPHYWPLSIKYREDYAKAGVPMLPVVADPVNVARQIIIYSWAMVLWSFLLIPAADTGWLYTIGAGVTGAYFLYEAHRLYGRAKRQEAELKPMRLFHGSITYLTVLFLVVAIDPLLHF</sequence>
<dbReference type="HAMAP" id="MF_00154">
    <property type="entry name" value="CyoE_CtaB"/>
    <property type="match status" value="1"/>
</dbReference>
<evidence type="ECO:0000256" key="9">
    <source>
        <dbReference type="ARBA" id="ARBA00023136"/>
    </source>
</evidence>
<evidence type="ECO:0000313" key="16">
    <source>
        <dbReference type="Proteomes" id="UP001197247"/>
    </source>
</evidence>
<name>A0ABS5TCK6_9ACTN</name>
<dbReference type="InterPro" id="IPR000537">
    <property type="entry name" value="UbiA_prenyltransferase"/>
</dbReference>
<dbReference type="NCBIfam" id="TIGR01473">
    <property type="entry name" value="cyoE_ctaB"/>
    <property type="match status" value="1"/>
</dbReference>
<dbReference type="PROSITE" id="PS00943">
    <property type="entry name" value="UBIA"/>
    <property type="match status" value="1"/>
</dbReference>
<evidence type="ECO:0000256" key="8">
    <source>
        <dbReference type="ARBA" id="ARBA00023133"/>
    </source>
</evidence>
<comment type="catalytic activity">
    <reaction evidence="13 14">
        <text>heme b + (2E,6E)-farnesyl diphosphate + H2O = Fe(II)-heme o + diphosphate</text>
        <dbReference type="Rhea" id="RHEA:28070"/>
        <dbReference type="ChEBI" id="CHEBI:15377"/>
        <dbReference type="ChEBI" id="CHEBI:33019"/>
        <dbReference type="ChEBI" id="CHEBI:60344"/>
        <dbReference type="ChEBI" id="CHEBI:60530"/>
        <dbReference type="ChEBI" id="CHEBI:175763"/>
        <dbReference type="EC" id="2.5.1.141"/>
    </reaction>
</comment>
<comment type="caution">
    <text evidence="15">The sequence shown here is derived from an EMBL/GenBank/DDBJ whole genome shotgun (WGS) entry which is preliminary data.</text>
</comment>
<dbReference type="Gene3D" id="1.10.357.140">
    <property type="entry name" value="UbiA prenyltransferase"/>
    <property type="match status" value="1"/>
</dbReference>
<evidence type="ECO:0000256" key="11">
    <source>
        <dbReference type="ARBA" id="ARBA00040810"/>
    </source>
</evidence>
<feature type="transmembrane region" description="Helical" evidence="14">
    <location>
        <begin position="99"/>
        <end position="122"/>
    </location>
</feature>
<evidence type="ECO:0000256" key="7">
    <source>
        <dbReference type="ARBA" id="ARBA00022989"/>
    </source>
</evidence>
<evidence type="ECO:0000256" key="12">
    <source>
        <dbReference type="ARBA" id="ARBA00042475"/>
    </source>
</evidence>
<evidence type="ECO:0000313" key="15">
    <source>
        <dbReference type="EMBL" id="MBT0768817.1"/>
    </source>
</evidence>
<dbReference type="Proteomes" id="UP001197247">
    <property type="component" value="Unassembled WGS sequence"/>
</dbReference>
<dbReference type="PANTHER" id="PTHR43448">
    <property type="entry name" value="PROTOHEME IX FARNESYLTRANSFERASE, MITOCHONDRIAL"/>
    <property type="match status" value="1"/>
</dbReference>
<evidence type="ECO:0000256" key="13">
    <source>
        <dbReference type="ARBA" id="ARBA00047690"/>
    </source>
</evidence>
<dbReference type="EC" id="2.5.1.141" evidence="3 14"/>
<evidence type="ECO:0000256" key="6">
    <source>
        <dbReference type="ARBA" id="ARBA00022692"/>
    </source>
</evidence>
<reference evidence="15 16" key="1">
    <citation type="submission" date="2021-05" db="EMBL/GenBank/DDBJ databases">
        <title>Kineosporia and Streptomyces sp. nov. two new marine actinobacteria isolated from Coral.</title>
        <authorList>
            <person name="Buangrab K."/>
            <person name="Sutthacheep M."/>
            <person name="Yeemin T."/>
            <person name="Harunari E."/>
            <person name="Igarashi Y."/>
            <person name="Kanchanasin P."/>
            <person name="Tanasupawat S."/>
            <person name="Phongsopitanun W."/>
        </authorList>
    </citation>
    <scope>NUCLEOTIDE SEQUENCE [LARGE SCALE GENOMIC DNA]</scope>
    <source>
        <strain evidence="15 16">J2-2</strain>
    </source>
</reference>
<feature type="transmembrane region" description="Helical" evidence="14">
    <location>
        <begin position="360"/>
        <end position="381"/>
    </location>
</feature>
<evidence type="ECO:0000256" key="4">
    <source>
        <dbReference type="ARBA" id="ARBA00022475"/>
    </source>
</evidence>
<protein>
    <recommendedName>
        <fullName evidence="11 14">Protoheme IX farnesyltransferase</fullName>
        <ecNumber evidence="3 14">2.5.1.141</ecNumber>
    </recommendedName>
    <alternativeName>
        <fullName evidence="12 14">Heme B farnesyltransferase</fullName>
    </alternativeName>
    <alternativeName>
        <fullName evidence="10 14">Heme O synthase</fullName>
    </alternativeName>
</protein>
<keyword evidence="9 14" id="KW-0472">Membrane</keyword>
<feature type="transmembrane region" description="Helical" evidence="14">
    <location>
        <begin position="128"/>
        <end position="153"/>
    </location>
</feature>
<dbReference type="PANTHER" id="PTHR43448:SF7">
    <property type="entry name" value="4-HYDROXYBENZOATE SOLANESYLTRANSFERASE"/>
    <property type="match status" value="1"/>
</dbReference>
<comment type="subcellular location">
    <subcellularLocation>
        <location evidence="1 14">Cell membrane</location>
        <topology evidence="1 14">Multi-pass membrane protein</topology>
    </subcellularLocation>
</comment>
<feature type="transmembrane region" description="Helical" evidence="14">
    <location>
        <begin position="253"/>
        <end position="273"/>
    </location>
</feature>
<dbReference type="InterPro" id="IPR006369">
    <property type="entry name" value="Protohaem_IX_farnesylTrfase"/>
</dbReference>
<keyword evidence="7 14" id="KW-1133">Transmembrane helix</keyword>
<feature type="transmembrane region" description="Helical" evidence="14">
    <location>
        <begin position="298"/>
        <end position="317"/>
    </location>
</feature>
<dbReference type="CDD" id="cd13957">
    <property type="entry name" value="PT_UbiA_Cox10"/>
    <property type="match status" value="1"/>
</dbReference>
<keyword evidence="16" id="KW-1185">Reference proteome</keyword>
<keyword evidence="8 14" id="KW-0350">Heme biosynthesis</keyword>
<feature type="transmembrane region" description="Helical" evidence="14">
    <location>
        <begin position="174"/>
        <end position="194"/>
    </location>
</feature>